<dbReference type="Proteomes" id="UP000054248">
    <property type="component" value="Unassembled WGS sequence"/>
</dbReference>
<dbReference type="AlphaFoldDB" id="A0A0C3LZN8"/>
<dbReference type="OrthoDB" id="3203456at2759"/>
<protein>
    <recommendedName>
        <fullName evidence="3">F-box domain-containing protein</fullName>
    </recommendedName>
</protein>
<reference evidence="2" key="2">
    <citation type="submission" date="2015-01" db="EMBL/GenBank/DDBJ databases">
        <title>Evolutionary Origins and Diversification of the Mycorrhizal Mutualists.</title>
        <authorList>
            <consortium name="DOE Joint Genome Institute"/>
            <consortium name="Mycorrhizal Genomics Consortium"/>
            <person name="Kohler A."/>
            <person name="Kuo A."/>
            <person name="Nagy L.G."/>
            <person name="Floudas D."/>
            <person name="Copeland A."/>
            <person name="Barry K.W."/>
            <person name="Cichocki N."/>
            <person name="Veneault-Fourrey C."/>
            <person name="LaButti K."/>
            <person name="Lindquist E.A."/>
            <person name="Lipzen A."/>
            <person name="Lundell T."/>
            <person name="Morin E."/>
            <person name="Murat C."/>
            <person name="Riley R."/>
            <person name="Ohm R."/>
            <person name="Sun H."/>
            <person name="Tunlid A."/>
            <person name="Henrissat B."/>
            <person name="Grigoriev I.V."/>
            <person name="Hibbett D.S."/>
            <person name="Martin F."/>
        </authorList>
    </citation>
    <scope>NUCLEOTIDE SEQUENCE [LARGE SCALE GENOMIC DNA]</scope>
    <source>
        <strain evidence="2">MUT 4182</strain>
    </source>
</reference>
<gene>
    <name evidence="1" type="ORF">M407DRAFT_7610</name>
</gene>
<organism evidence="1 2">
    <name type="scientific">Tulasnella calospora MUT 4182</name>
    <dbReference type="NCBI Taxonomy" id="1051891"/>
    <lineage>
        <taxon>Eukaryota</taxon>
        <taxon>Fungi</taxon>
        <taxon>Dikarya</taxon>
        <taxon>Basidiomycota</taxon>
        <taxon>Agaricomycotina</taxon>
        <taxon>Agaricomycetes</taxon>
        <taxon>Cantharellales</taxon>
        <taxon>Tulasnellaceae</taxon>
        <taxon>Tulasnella</taxon>
    </lineage>
</organism>
<evidence type="ECO:0000313" key="1">
    <source>
        <dbReference type="EMBL" id="KIO26827.1"/>
    </source>
</evidence>
<evidence type="ECO:0000313" key="2">
    <source>
        <dbReference type="Proteomes" id="UP000054248"/>
    </source>
</evidence>
<accession>A0A0C3LZN8</accession>
<proteinExistence type="predicted"/>
<name>A0A0C3LZN8_9AGAM</name>
<sequence length="389" mass="43951">MGQVRTIRSNNDEFLPLWKGLLEGSMPTLETLDLTAYTDWSGTLSEPVAEWLSATLPMVRHVVARGWQPRSNVAWLGNLRSLVFCRPTRVDMNMLRILSQCSNLSRLRIGADGTGWDDEEPTDSFPTVALPNLRQLELEFDVLQDIRHFVRRLEIPTSAQASLGITYAPQSEEFVEDLAHYIFPEATGSKPPTNPLLQIHNLTRLPLPITYTAGTRSITFPVPERTEEWDLLENIVIVLQNRLNNPPLTVQLDSPTDIQAKTLRRLANLNVQQIRAKCLEGFLDNILAAIGSRHENLPSGTVEDGHNWPFESLRELIIERTDISLSQIPRLVGIRQRYLRTSSKEWLKRVTLVDCNLRGMTLPRATQQLECIGVTLVAEGGRHPYAGKN</sequence>
<dbReference type="HOGENOM" id="CLU_045027_0_0_1"/>
<dbReference type="EMBL" id="KN823018">
    <property type="protein sequence ID" value="KIO26827.1"/>
    <property type="molecule type" value="Genomic_DNA"/>
</dbReference>
<reference evidence="1 2" key="1">
    <citation type="submission" date="2014-04" db="EMBL/GenBank/DDBJ databases">
        <authorList>
            <consortium name="DOE Joint Genome Institute"/>
            <person name="Kuo A."/>
            <person name="Girlanda M."/>
            <person name="Perotto S."/>
            <person name="Kohler A."/>
            <person name="Nagy L.G."/>
            <person name="Floudas D."/>
            <person name="Copeland A."/>
            <person name="Barry K.W."/>
            <person name="Cichocki N."/>
            <person name="Veneault-Fourrey C."/>
            <person name="LaButti K."/>
            <person name="Lindquist E.A."/>
            <person name="Lipzen A."/>
            <person name="Lundell T."/>
            <person name="Morin E."/>
            <person name="Murat C."/>
            <person name="Sun H."/>
            <person name="Tunlid A."/>
            <person name="Henrissat B."/>
            <person name="Grigoriev I.V."/>
            <person name="Hibbett D.S."/>
            <person name="Martin F."/>
            <person name="Nordberg H.P."/>
            <person name="Cantor M.N."/>
            <person name="Hua S.X."/>
        </authorList>
    </citation>
    <scope>NUCLEOTIDE SEQUENCE [LARGE SCALE GENOMIC DNA]</scope>
    <source>
        <strain evidence="1 2">MUT 4182</strain>
    </source>
</reference>
<evidence type="ECO:0008006" key="3">
    <source>
        <dbReference type="Google" id="ProtNLM"/>
    </source>
</evidence>
<keyword evidence="2" id="KW-1185">Reference proteome</keyword>